<dbReference type="InParanoid" id="A0A316YIV5"/>
<dbReference type="GeneID" id="37044602"/>
<keyword evidence="2" id="KW-1185">Reference proteome</keyword>
<dbReference type="OrthoDB" id="2520703at2759"/>
<reference evidence="1 2" key="1">
    <citation type="journal article" date="2018" name="Mol. Biol. Evol.">
        <title>Broad Genomic Sampling Reveals a Smut Pathogenic Ancestry of the Fungal Clade Ustilaginomycotina.</title>
        <authorList>
            <person name="Kijpornyongpan T."/>
            <person name="Mondo S.J."/>
            <person name="Barry K."/>
            <person name="Sandor L."/>
            <person name="Lee J."/>
            <person name="Lipzen A."/>
            <person name="Pangilinan J."/>
            <person name="LaButti K."/>
            <person name="Hainaut M."/>
            <person name="Henrissat B."/>
            <person name="Grigoriev I.V."/>
            <person name="Spatafora J.W."/>
            <person name="Aime M.C."/>
        </authorList>
    </citation>
    <scope>NUCLEOTIDE SEQUENCE [LARGE SCALE GENOMIC DNA]</scope>
    <source>
        <strain evidence="1 2">MCA 4198</strain>
    </source>
</reference>
<evidence type="ECO:0000313" key="1">
    <source>
        <dbReference type="EMBL" id="PWN88023.1"/>
    </source>
</evidence>
<dbReference type="EMBL" id="KZ819639">
    <property type="protein sequence ID" value="PWN88023.1"/>
    <property type="molecule type" value="Genomic_DNA"/>
</dbReference>
<dbReference type="RefSeq" id="XP_025375221.1">
    <property type="nucleotide sequence ID" value="XM_025522686.1"/>
</dbReference>
<evidence type="ECO:0000313" key="2">
    <source>
        <dbReference type="Proteomes" id="UP000245768"/>
    </source>
</evidence>
<organism evidence="1 2">
    <name type="scientific">Acaromyces ingoldii</name>
    <dbReference type="NCBI Taxonomy" id="215250"/>
    <lineage>
        <taxon>Eukaryota</taxon>
        <taxon>Fungi</taxon>
        <taxon>Dikarya</taxon>
        <taxon>Basidiomycota</taxon>
        <taxon>Ustilaginomycotina</taxon>
        <taxon>Exobasidiomycetes</taxon>
        <taxon>Exobasidiales</taxon>
        <taxon>Cryptobasidiaceae</taxon>
        <taxon>Acaromyces</taxon>
    </lineage>
</organism>
<name>A0A316YIV5_9BASI</name>
<accession>A0A316YIV5</accession>
<gene>
    <name evidence="1" type="ORF">FA10DRAFT_269264</name>
</gene>
<dbReference type="Proteomes" id="UP000245768">
    <property type="component" value="Unassembled WGS sequence"/>
</dbReference>
<proteinExistence type="predicted"/>
<sequence length="385" mass="43437">MALALPDEVWSLVAWHVAREAETAPTNGAGVRIRARQPGEQWQILADRHESVHPLMGMAWVCRRWRRIATPMLWTNVVLDIHDDYDSMDLLIQLSEALQPGSTAARCIATLNIDVRRTLDESRMLAMDQMEEEFERIMQEDCGNTTTMPDLAAFDATLDRLGRCLAKCDKLTHFGWRGDYRPTASFFESLSTCKSMASITLDVGDACLFQSFQGYPATDDPLDYFKDTISRAALGMGAYSQAMQARVACNEAGVYSDMRASDENRCRGLEAWLASPNKLKQLVLGAPILYTQPWLLPLWAQLDKLRDSDDPTFGERLSEADAPYAMAAQQFRSRLVAARVAAPRDIYELIQSDDAFCPWRPWFPDWGHEETRATMAAVLERLSPQ</sequence>
<protein>
    <submittedName>
        <fullName evidence="1">Uncharacterized protein</fullName>
    </submittedName>
</protein>
<dbReference type="AlphaFoldDB" id="A0A316YIV5"/>